<keyword evidence="9" id="KW-1185">Reference proteome</keyword>
<evidence type="ECO:0000256" key="4">
    <source>
        <dbReference type="ARBA" id="ARBA00022692"/>
    </source>
</evidence>
<dbReference type="Proteomes" id="UP001382727">
    <property type="component" value="Chromosome"/>
</dbReference>
<protein>
    <submittedName>
        <fullName evidence="8">Na+/H+ antiporter subunit E</fullName>
    </submittedName>
</protein>
<evidence type="ECO:0000256" key="3">
    <source>
        <dbReference type="ARBA" id="ARBA00022475"/>
    </source>
</evidence>
<accession>A0ABZ2MID0</accession>
<feature type="transmembrane region" description="Helical" evidence="7">
    <location>
        <begin position="115"/>
        <end position="134"/>
    </location>
</feature>
<dbReference type="Pfam" id="PF01899">
    <property type="entry name" value="MNHE"/>
    <property type="match status" value="1"/>
</dbReference>
<evidence type="ECO:0000313" key="8">
    <source>
        <dbReference type="EMBL" id="WXB76804.1"/>
    </source>
</evidence>
<keyword evidence="4 7" id="KW-0812">Transmembrane</keyword>
<evidence type="ECO:0000256" key="7">
    <source>
        <dbReference type="SAM" id="Phobius"/>
    </source>
</evidence>
<organism evidence="8 9">
    <name type="scientific">Janibacter alittae</name>
    <dbReference type="NCBI Taxonomy" id="3115209"/>
    <lineage>
        <taxon>Bacteria</taxon>
        <taxon>Bacillati</taxon>
        <taxon>Actinomycetota</taxon>
        <taxon>Actinomycetes</taxon>
        <taxon>Micrococcales</taxon>
        <taxon>Intrasporangiaceae</taxon>
        <taxon>Janibacter</taxon>
    </lineage>
</organism>
<evidence type="ECO:0000313" key="9">
    <source>
        <dbReference type="Proteomes" id="UP001382727"/>
    </source>
</evidence>
<dbReference type="NCBIfam" id="NF006521">
    <property type="entry name" value="PRK08965.1-5"/>
    <property type="match status" value="1"/>
</dbReference>
<evidence type="ECO:0000256" key="2">
    <source>
        <dbReference type="ARBA" id="ARBA00006228"/>
    </source>
</evidence>
<keyword evidence="3" id="KW-1003">Cell membrane</keyword>
<evidence type="ECO:0000256" key="5">
    <source>
        <dbReference type="ARBA" id="ARBA00022989"/>
    </source>
</evidence>
<comment type="subcellular location">
    <subcellularLocation>
        <location evidence="1">Cell membrane</location>
        <topology evidence="1">Multi-pass membrane protein</topology>
    </subcellularLocation>
</comment>
<evidence type="ECO:0000256" key="1">
    <source>
        <dbReference type="ARBA" id="ARBA00004651"/>
    </source>
</evidence>
<reference evidence="8 9" key="1">
    <citation type="submission" date="2024-02" db="EMBL/GenBank/DDBJ databases">
        <title>Janibacter sp. nov., isolated from gut of marine sandworm.</title>
        <authorList>
            <person name="Kim B."/>
            <person name="Jun M.O."/>
            <person name="Shin N.-R."/>
        </authorList>
    </citation>
    <scope>NUCLEOTIDE SEQUENCE [LARGE SCALE GENOMIC DNA]</scope>
    <source>
        <strain evidence="8 9">A1S7</strain>
    </source>
</reference>
<evidence type="ECO:0000256" key="6">
    <source>
        <dbReference type="ARBA" id="ARBA00023136"/>
    </source>
</evidence>
<keyword evidence="5 7" id="KW-1133">Transmembrane helix</keyword>
<dbReference type="InterPro" id="IPR002758">
    <property type="entry name" value="Cation_antiport_E"/>
</dbReference>
<proteinExistence type="inferred from homology"/>
<feature type="transmembrane region" description="Helical" evidence="7">
    <location>
        <begin position="45"/>
        <end position="65"/>
    </location>
</feature>
<feature type="transmembrane region" description="Helical" evidence="7">
    <location>
        <begin position="21"/>
        <end position="39"/>
    </location>
</feature>
<dbReference type="RefSeq" id="WP_338750138.1">
    <property type="nucleotide sequence ID" value="NZ_CP144913.1"/>
</dbReference>
<gene>
    <name evidence="8" type="ORF">V1351_01725</name>
</gene>
<feature type="transmembrane region" description="Helical" evidence="7">
    <location>
        <begin position="72"/>
        <end position="95"/>
    </location>
</feature>
<dbReference type="EMBL" id="CP144913">
    <property type="protein sequence ID" value="WXB76804.1"/>
    <property type="molecule type" value="Genomic_DNA"/>
</dbReference>
<sequence>MSARRISRRLSARTRGGFQPRAIIALAVVWVLLWDRITLGNAVNGLIIGAVITQIFPLPSIQYFGRIHPWRLLVLTLRFFVDLVSAAIEVSIATLDRHPPKGGSIVEVHLRVRNELYMTIISALVSLVPGSIVVEARRTANVLYVHGFHVTTPEGLEELRRDVLAVETRVVRALGSDEELEAVMGATEKETA</sequence>
<dbReference type="PANTHER" id="PTHR34584">
    <property type="entry name" value="NA(+)/H(+) ANTIPORTER SUBUNIT E1"/>
    <property type="match status" value="1"/>
</dbReference>
<dbReference type="PANTHER" id="PTHR34584:SF1">
    <property type="entry name" value="NA(+)_H(+) ANTIPORTER SUBUNIT E1"/>
    <property type="match status" value="1"/>
</dbReference>
<comment type="similarity">
    <text evidence="2">Belongs to the CPA3 antiporters (TC 2.A.63) subunit E family.</text>
</comment>
<keyword evidence="6 7" id="KW-0472">Membrane</keyword>
<name>A0ABZ2MID0_9MICO</name>